<dbReference type="VEuPathDB" id="FungiDB:PV09_09480"/>
<reference evidence="2 3" key="1">
    <citation type="submission" date="2015-01" db="EMBL/GenBank/DDBJ databases">
        <title>The Genome Sequence of Ochroconis gallopava CBS43764.</title>
        <authorList>
            <consortium name="The Broad Institute Genomics Platform"/>
            <person name="Cuomo C."/>
            <person name="de Hoog S."/>
            <person name="Gorbushina A."/>
            <person name="Stielow B."/>
            <person name="Teixiera M."/>
            <person name="Abouelleil A."/>
            <person name="Chapman S.B."/>
            <person name="Priest M."/>
            <person name="Young S.K."/>
            <person name="Wortman J."/>
            <person name="Nusbaum C."/>
            <person name="Birren B."/>
        </authorList>
    </citation>
    <scope>NUCLEOTIDE SEQUENCE [LARGE SCALE GENOMIC DNA]</scope>
    <source>
        <strain evidence="2 3">CBS 43764</strain>
    </source>
</reference>
<dbReference type="RefSeq" id="XP_016208618.1">
    <property type="nucleotide sequence ID" value="XM_016363541.1"/>
</dbReference>
<dbReference type="AlphaFoldDB" id="A0A0D2AIJ6"/>
<evidence type="ECO:0000256" key="1">
    <source>
        <dbReference type="SAM" id="MobiDB-lite"/>
    </source>
</evidence>
<sequence>MGKHEKLRSGEKEIILSMIDGQSLDERLSTQRDQYPRFNELHKNRYGVRSNRSRASFRYHYDAVIKELRGRPQFDRIREEQVVRQGPDNWQDGGLIDIWSEETDASLNNASSQSNPTPDESHQGGDTSDELSNNDALVEREDISVPPVDQPGQEPSSTGFSGIVAPNQAGIFQENMPFATGLPSVPGPIHTQTAEWYTDRPMYNVPQGSSTVYNKTMQNSQLQLVTDTQVLWVPIVRSTTYNVPTAATADPIDYPQERISATFPTSSPYPALSVPVANTMAAQHAVESPFTVNYYPHDNPFGFMPPIPRPFYTFQAAAANAMDSMTDRVFNFGSPTVGGKRNWVSHSDTPQAIQTQLPESSLGNVSCEDMIGWVQTL</sequence>
<feature type="region of interest" description="Disordered" evidence="1">
    <location>
        <begin position="107"/>
        <end position="164"/>
    </location>
</feature>
<dbReference type="Proteomes" id="UP000053259">
    <property type="component" value="Unassembled WGS sequence"/>
</dbReference>
<organism evidence="2 3">
    <name type="scientific">Verruconis gallopava</name>
    <dbReference type="NCBI Taxonomy" id="253628"/>
    <lineage>
        <taxon>Eukaryota</taxon>
        <taxon>Fungi</taxon>
        <taxon>Dikarya</taxon>
        <taxon>Ascomycota</taxon>
        <taxon>Pezizomycotina</taxon>
        <taxon>Dothideomycetes</taxon>
        <taxon>Pleosporomycetidae</taxon>
        <taxon>Venturiales</taxon>
        <taxon>Sympoventuriaceae</taxon>
        <taxon>Verruconis</taxon>
    </lineage>
</organism>
<gene>
    <name evidence="2" type="ORF">PV09_09480</name>
</gene>
<dbReference type="EMBL" id="KN847600">
    <property type="protein sequence ID" value="KIV98748.1"/>
    <property type="molecule type" value="Genomic_DNA"/>
</dbReference>
<feature type="compositionally biased region" description="Polar residues" evidence="1">
    <location>
        <begin position="107"/>
        <end position="135"/>
    </location>
</feature>
<name>A0A0D2AIJ6_9PEZI</name>
<evidence type="ECO:0000313" key="2">
    <source>
        <dbReference type="EMBL" id="KIV98748.1"/>
    </source>
</evidence>
<dbReference type="InParanoid" id="A0A0D2AIJ6"/>
<protein>
    <submittedName>
        <fullName evidence="2">Uncharacterized protein</fullName>
    </submittedName>
</protein>
<evidence type="ECO:0000313" key="3">
    <source>
        <dbReference type="Proteomes" id="UP000053259"/>
    </source>
</evidence>
<dbReference type="GeneID" id="27317453"/>
<keyword evidence="3" id="KW-1185">Reference proteome</keyword>
<proteinExistence type="predicted"/>
<dbReference type="HOGENOM" id="CLU_734048_0_0_1"/>
<accession>A0A0D2AIJ6</accession>